<evidence type="ECO:0000313" key="3">
    <source>
        <dbReference type="RefSeq" id="XP_030987720.1"/>
    </source>
</evidence>
<keyword evidence="2" id="KW-1185">Reference proteome</keyword>
<reference evidence="3" key="3">
    <citation type="submission" date="2025-08" db="UniProtKB">
        <authorList>
            <consortium name="RefSeq"/>
        </authorList>
    </citation>
    <scope>IDENTIFICATION</scope>
    <source>
        <strain evidence="3">NI907</strain>
    </source>
</reference>
<reference evidence="3" key="1">
    <citation type="journal article" date="2019" name="Mol. Biol. Evol.">
        <title>Blast fungal genomes show frequent chromosomal changes, gene gains and losses, and effector gene turnover.</title>
        <authorList>
            <person name="Gomez Luciano L.B."/>
            <person name="Jason Tsai I."/>
            <person name="Chuma I."/>
            <person name="Tosa Y."/>
            <person name="Chen Y.H."/>
            <person name="Li J.Y."/>
            <person name="Li M.Y."/>
            <person name="Jade Lu M.Y."/>
            <person name="Nakayashiki H."/>
            <person name="Li W.H."/>
        </authorList>
    </citation>
    <scope>NUCLEOTIDE SEQUENCE</scope>
    <source>
        <strain evidence="3">NI907</strain>
    </source>
</reference>
<name>A0A6P8BKI0_PYRGI</name>
<gene>
    <name evidence="3" type="ORF">PgNI_00185</name>
</gene>
<dbReference type="AlphaFoldDB" id="A0A6P8BKI0"/>
<evidence type="ECO:0000313" key="2">
    <source>
        <dbReference type="Proteomes" id="UP000515153"/>
    </source>
</evidence>
<sequence>MAVAEYTELYISNMCKWDVKYDAKTNERKALVVKDCGDKTCPASAAHHITHRGLEILRMRIKPDLDGKATASSGKTRREKRPQFVSSPTPLEGFSSHYRIFESNPDIMKHVAGDWWRS</sequence>
<dbReference type="RefSeq" id="XP_030987720.1">
    <property type="nucleotide sequence ID" value="XM_031120268.1"/>
</dbReference>
<dbReference type="KEGG" id="pgri:PgNI_00185"/>
<organism evidence="2 3">
    <name type="scientific">Pyricularia grisea</name>
    <name type="common">Crabgrass-specific blast fungus</name>
    <name type="synonym">Magnaporthe grisea</name>
    <dbReference type="NCBI Taxonomy" id="148305"/>
    <lineage>
        <taxon>Eukaryota</taxon>
        <taxon>Fungi</taxon>
        <taxon>Dikarya</taxon>
        <taxon>Ascomycota</taxon>
        <taxon>Pezizomycotina</taxon>
        <taxon>Sordariomycetes</taxon>
        <taxon>Sordariomycetidae</taxon>
        <taxon>Magnaporthales</taxon>
        <taxon>Pyriculariaceae</taxon>
        <taxon>Pyricularia</taxon>
    </lineage>
</organism>
<dbReference type="GeneID" id="41955182"/>
<reference evidence="3" key="2">
    <citation type="submission" date="2019-10" db="EMBL/GenBank/DDBJ databases">
        <authorList>
            <consortium name="NCBI Genome Project"/>
        </authorList>
    </citation>
    <scope>NUCLEOTIDE SEQUENCE</scope>
    <source>
        <strain evidence="3">NI907</strain>
    </source>
</reference>
<dbReference type="Proteomes" id="UP000515153">
    <property type="component" value="Unplaced"/>
</dbReference>
<accession>A0A6P8BKI0</accession>
<protein>
    <submittedName>
        <fullName evidence="3">Uncharacterized protein</fullName>
    </submittedName>
</protein>
<proteinExistence type="predicted"/>
<evidence type="ECO:0000256" key="1">
    <source>
        <dbReference type="SAM" id="MobiDB-lite"/>
    </source>
</evidence>
<feature type="region of interest" description="Disordered" evidence="1">
    <location>
        <begin position="65"/>
        <end position="93"/>
    </location>
</feature>